<evidence type="ECO:0000256" key="1">
    <source>
        <dbReference type="ARBA" id="ARBA00001933"/>
    </source>
</evidence>
<dbReference type="AlphaFoldDB" id="A0A1I2IJX5"/>
<evidence type="ECO:0000256" key="2">
    <source>
        <dbReference type="ARBA" id="ARBA00005384"/>
    </source>
</evidence>
<evidence type="ECO:0000256" key="7">
    <source>
        <dbReference type="ARBA" id="ARBA00023125"/>
    </source>
</evidence>
<dbReference type="SMART" id="SM00345">
    <property type="entry name" value="HTH_GNTR"/>
    <property type="match status" value="1"/>
</dbReference>
<gene>
    <name evidence="10" type="ORF">SAMN04487969_13513</name>
</gene>
<dbReference type="InterPro" id="IPR036390">
    <property type="entry name" value="WH_DNA-bd_sf"/>
</dbReference>
<keyword evidence="11" id="KW-1185">Reference proteome</keyword>
<dbReference type="InterPro" id="IPR036388">
    <property type="entry name" value="WH-like_DNA-bd_sf"/>
</dbReference>
<name>A0A1I2IJX5_9BACL</name>
<dbReference type="InterPro" id="IPR051446">
    <property type="entry name" value="HTH_trans_reg/aminotransferase"/>
</dbReference>
<keyword evidence="7 10" id="KW-0238">DNA-binding</keyword>
<evidence type="ECO:0000256" key="4">
    <source>
        <dbReference type="ARBA" id="ARBA00022679"/>
    </source>
</evidence>
<evidence type="ECO:0000256" key="5">
    <source>
        <dbReference type="ARBA" id="ARBA00022898"/>
    </source>
</evidence>
<dbReference type="Proteomes" id="UP000183410">
    <property type="component" value="Unassembled WGS sequence"/>
</dbReference>
<keyword evidence="3 10" id="KW-0032">Aminotransferase</keyword>
<sequence length="487" mass="54069">MNGVYGMTWKLDRHLKTPVYLQIAELLERSIASGEYPPGSPLPSERRLAEQLGVNRSTIVQAYAELRSSGLVESKVGSGTTVSRNKWGVSPSHTPNWRQYAEGGSFLPNLPFMRRIRSSMLHHGQMIDMASGELAEPLFPSGLLQSIMQEQPFTEPLGYDHPQGNPQLRVELSAFLRKQGIAAPEASILVTSGSQQSLYLITQCLLAPGDAVAIEDPSYCYSLPMFQSAGLRICRLPVHHDGIDPDDIARLYREHRIRMLFLNPNYQNPTGTSLSMEKRQRVLAIAAELRIPIVEDDPFSLTSFRNQALPSLKALDQEDIVLYIGSLSKIAASGLRIGWLVAPQTVVSRLADARQQMDFGLSILPQWLAGRLLASEGFPLHLLTLRKALEAKQQRMIGALEHYFSENLAFTAHPGGFNLWCKSKENISDHRLLEESIQRGVVFVPGSVYGSEEGFIRLSYARPEPEQMESGIERLAAALRASLALKS</sequence>
<organism evidence="10 11">
    <name type="scientific">Paenibacillus algorifonticola</name>
    <dbReference type="NCBI Taxonomy" id="684063"/>
    <lineage>
        <taxon>Bacteria</taxon>
        <taxon>Bacillati</taxon>
        <taxon>Bacillota</taxon>
        <taxon>Bacilli</taxon>
        <taxon>Bacillales</taxon>
        <taxon>Paenibacillaceae</taxon>
        <taxon>Paenibacillus</taxon>
    </lineage>
</organism>
<dbReference type="GO" id="GO:0030170">
    <property type="term" value="F:pyridoxal phosphate binding"/>
    <property type="evidence" value="ECO:0007669"/>
    <property type="project" value="InterPro"/>
</dbReference>
<dbReference type="PANTHER" id="PTHR46577">
    <property type="entry name" value="HTH-TYPE TRANSCRIPTIONAL REGULATORY PROTEIN GABR"/>
    <property type="match status" value="1"/>
</dbReference>
<dbReference type="SUPFAM" id="SSF46785">
    <property type="entry name" value="Winged helix' DNA-binding domain"/>
    <property type="match status" value="1"/>
</dbReference>
<dbReference type="SUPFAM" id="SSF53383">
    <property type="entry name" value="PLP-dependent transferases"/>
    <property type="match status" value="1"/>
</dbReference>
<evidence type="ECO:0000313" key="11">
    <source>
        <dbReference type="Proteomes" id="UP000183410"/>
    </source>
</evidence>
<dbReference type="Gene3D" id="3.90.1150.10">
    <property type="entry name" value="Aspartate Aminotransferase, domain 1"/>
    <property type="match status" value="1"/>
</dbReference>
<dbReference type="InterPro" id="IPR000524">
    <property type="entry name" value="Tscrpt_reg_HTH_GntR"/>
</dbReference>
<keyword evidence="6" id="KW-0805">Transcription regulation</keyword>
<dbReference type="Pfam" id="PF00155">
    <property type="entry name" value="Aminotran_1_2"/>
    <property type="match status" value="1"/>
</dbReference>
<dbReference type="CDD" id="cd07377">
    <property type="entry name" value="WHTH_GntR"/>
    <property type="match status" value="1"/>
</dbReference>
<dbReference type="Pfam" id="PF00392">
    <property type="entry name" value="GntR"/>
    <property type="match status" value="1"/>
</dbReference>
<dbReference type="PANTHER" id="PTHR46577:SF2">
    <property type="entry name" value="TRANSCRIPTIONAL REGULATORY PROTEIN"/>
    <property type="match status" value="1"/>
</dbReference>
<evidence type="ECO:0000256" key="8">
    <source>
        <dbReference type="ARBA" id="ARBA00023163"/>
    </source>
</evidence>
<keyword evidence="4 10" id="KW-0808">Transferase</keyword>
<keyword evidence="8" id="KW-0804">Transcription</keyword>
<feature type="domain" description="HTH gntR-type" evidence="9">
    <location>
        <begin position="17"/>
        <end position="85"/>
    </location>
</feature>
<dbReference type="InterPro" id="IPR015421">
    <property type="entry name" value="PyrdxlP-dep_Trfase_major"/>
</dbReference>
<dbReference type="GO" id="GO:0003677">
    <property type="term" value="F:DNA binding"/>
    <property type="evidence" value="ECO:0007669"/>
    <property type="project" value="UniProtKB-KW"/>
</dbReference>
<dbReference type="FunFam" id="3.40.640.10:FF:000023">
    <property type="entry name" value="Transcriptional regulator, GntR family"/>
    <property type="match status" value="1"/>
</dbReference>
<protein>
    <submittedName>
        <fullName evidence="10">DNA-binding transcriptional regulator, MocR family, contains an aminotransferase domain</fullName>
    </submittedName>
</protein>
<reference evidence="11" key="1">
    <citation type="submission" date="2016-10" db="EMBL/GenBank/DDBJ databases">
        <authorList>
            <person name="Varghese N."/>
            <person name="Submissions S."/>
        </authorList>
    </citation>
    <scope>NUCLEOTIDE SEQUENCE [LARGE SCALE GENOMIC DNA]</scope>
    <source>
        <strain evidence="11">CGMCC 1.10223</strain>
    </source>
</reference>
<evidence type="ECO:0000256" key="3">
    <source>
        <dbReference type="ARBA" id="ARBA00022576"/>
    </source>
</evidence>
<dbReference type="InterPro" id="IPR015422">
    <property type="entry name" value="PyrdxlP-dep_Trfase_small"/>
</dbReference>
<dbReference type="Gene3D" id="1.10.10.10">
    <property type="entry name" value="Winged helix-like DNA-binding domain superfamily/Winged helix DNA-binding domain"/>
    <property type="match status" value="1"/>
</dbReference>
<dbReference type="InterPro" id="IPR015424">
    <property type="entry name" value="PyrdxlP-dep_Trfase"/>
</dbReference>
<keyword evidence="5" id="KW-0663">Pyridoxal phosphate</keyword>
<accession>A0A1I2IJX5</accession>
<dbReference type="PROSITE" id="PS50949">
    <property type="entry name" value="HTH_GNTR"/>
    <property type="match status" value="1"/>
</dbReference>
<dbReference type="PRINTS" id="PR00035">
    <property type="entry name" value="HTHGNTR"/>
</dbReference>
<dbReference type="Gene3D" id="3.40.640.10">
    <property type="entry name" value="Type I PLP-dependent aspartate aminotransferase-like (Major domain)"/>
    <property type="match status" value="1"/>
</dbReference>
<evidence type="ECO:0000313" key="10">
    <source>
        <dbReference type="EMBL" id="SFF40831.1"/>
    </source>
</evidence>
<evidence type="ECO:0000259" key="9">
    <source>
        <dbReference type="PROSITE" id="PS50949"/>
    </source>
</evidence>
<dbReference type="EMBL" id="FONN01000035">
    <property type="protein sequence ID" value="SFF40831.1"/>
    <property type="molecule type" value="Genomic_DNA"/>
</dbReference>
<dbReference type="CDD" id="cd00609">
    <property type="entry name" value="AAT_like"/>
    <property type="match status" value="1"/>
</dbReference>
<dbReference type="InterPro" id="IPR004839">
    <property type="entry name" value="Aminotransferase_I/II_large"/>
</dbReference>
<dbReference type="GO" id="GO:0003700">
    <property type="term" value="F:DNA-binding transcription factor activity"/>
    <property type="evidence" value="ECO:0007669"/>
    <property type="project" value="InterPro"/>
</dbReference>
<proteinExistence type="inferred from homology"/>
<comment type="cofactor">
    <cofactor evidence="1">
        <name>pyridoxal 5'-phosphate</name>
        <dbReference type="ChEBI" id="CHEBI:597326"/>
    </cofactor>
</comment>
<evidence type="ECO:0000256" key="6">
    <source>
        <dbReference type="ARBA" id="ARBA00023015"/>
    </source>
</evidence>
<comment type="similarity">
    <text evidence="2">In the C-terminal section; belongs to the class-I pyridoxal-phosphate-dependent aminotransferase family.</text>
</comment>
<dbReference type="GO" id="GO:0008483">
    <property type="term" value="F:transaminase activity"/>
    <property type="evidence" value="ECO:0007669"/>
    <property type="project" value="UniProtKB-KW"/>
</dbReference>
<dbReference type="FunFam" id="1.10.10.10:FF:000079">
    <property type="entry name" value="GntR family transcriptional regulator"/>
    <property type="match status" value="1"/>
</dbReference>